<dbReference type="PANTHER" id="PTHR14593:SF5">
    <property type="entry name" value="WD REPEAT-CONTAINING PROTEIN 11"/>
    <property type="match status" value="1"/>
</dbReference>
<organism evidence="6">
    <name type="scientific">Rodentolepis nana</name>
    <name type="common">Dwarf tapeworm</name>
    <name type="synonym">Hymenolepis nana</name>
    <dbReference type="NCBI Taxonomy" id="102285"/>
    <lineage>
        <taxon>Eukaryota</taxon>
        <taxon>Metazoa</taxon>
        <taxon>Spiralia</taxon>
        <taxon>Lophotrochozoa</taxon>
        <taxon>Platyhelminthes</taxon>
        <taxon>Cestoda</taxon>
        <taxon>Eucestoda</taxon>
        <taxon>Cyclophyllidea</taxon>
        <taxon>Hymenolepididae</taxon>
        <taxon>Rodentolepis</taxon>
    </lineage>
</organism>
<evidence type="ECO:0000313" key="5">
    <source>
        <dbReference type="Proteomes" id="UP000278807"/>
    </source>
</evidence>
<feature type="domain" description="WDR11 first beta-propeller" evidence="2">
    <location>
        <begin position="22"/>
        <end position="321"/>
    </location>
</feature>
<proteinExistence type="predicted"/>
<dbReference type="STRING" id="102285.A0A158QHW5"/>
<feature type="domain" description="WDR11 TPR" evidence="3">
    <location>
        <begin position="1204"/>
        <end position="1332"/>
    </location>
</feature>
<reference evidence="4 5" key="2">
    <citation type="submission" date="2018-11" db="EMBL/GenBank/DDBJ databases">
        <authorList>
            <consortium name="Pathogen Informatics"/>
        </authorList>
    </citation>
    <scope>NUCLEOTIDE SEQUENCE [LARGE SCALE GENOMIC DNA]</scope>
</reference>
<dbReference type="SUPFAM" id="SSF50978">
    <property type="entry name" value="WD40 repeat-like"/>
    <property type="match status" value="2"/>
</dbReference>
<dbReference type="InterPro" id="IPR015943">
    <property type="entry name" value="WD40/YVTN_repeat-like_dom_sf"/>
</dbReference>
<feature type="region of interest" description="Disordered" evidence="1">
    <location>
        <begin position="673"/>
        <end position="696"/>
    </location>
</feature>
<feature type="region of interest" description="Disordered" evidence="1">
    <location>
        <begin position="990"/>
        <end position="1018"/>
    </location>
</feature>
<accession>A0A158QHW5</accession>
<dbReference type="InterPro" id="IPR057854">
    <property type="entry name" value="TPR_WDR11"/>
</dbReference>
<evidence type="ECO:0000256" key="1">
    <source>
        <dbReference type="SAM" id="MobiDB-lite"/>
    </source>
</evidence>
<reference evidence="6" key="1">
    <citation type="submission" date="2016-04" db="UniProtKB">
        <authorList>
            <consortium name="WormBaseParasite"/>
        </authorList>
    </citation>
    <scope>IDENTIFICATION</scope>
</reference>
<dbReference type="InterPro" id="IPR001680">
    <property type="entry name" value="WD40_rpt"/>
</dbReference>
<dbReference type="InterPro" id="IPR039694">
    <property type="entry name" value="WDR11"/>
</dbReference>
<feature type="compositionally biased region" description="Polar residues" evidence="1">
    <location>
        <begin position="990"/>
        <end position="1001"/>
    </location>
</feature>
<dbReference type="GO" id="GO:0005737">
    <property type="term" value="C:cytoplasm"/>
    <property type="evidence" value="ECO:0007669"/>
    <property type="project" value="TreeGrafter"/>
</dbReference>
<dbReference type="Gene3D" id="2.130.10.10">
    <property type="entry name" value="YVTN repeat-like/Quinoprotein amine dehydrogenase"/>
    <property type="match status" value="3"/>
</dbReference>
<dbReference type="Pfam" id="PF23753">
    <property type="entry name" value="TPR_WDR11"/>
    <property type="match status" value="1"/>
</dbReference>
<dbReference type="InterPro" id="IPR057852">
    <property type="entry name" value="Beta-prop_WDR11_1st"/>
</dbReference>
<name>A0A158QHW5_RODNA</name>
<dbReference type="SMART" id="SM00320">
    <property type="entry name" value="WD40"/>
    <property type="match status" value="4"/>
</dbReference>
<evidence type="ECO:0000259" key="3">
    <source>
        <dbReference type="Pfam" id="PF23753"/>
    </source>
</evidence>
<keyword evidence="5" id="KW-1185">Reference proteome</keyword>
<evidence type="ECO:0000313" key="4">
    <source>
        <dbReference type="EMBL" id="VDO04110.1"/>
    </source>
</evidence>
<protein>
    <submittedName>
        <fullName evidence="6">WD repeat-containing protein 11</fullName>
    </submittedName>
</protein>
<dbReference type="Proteomes" id="UP000278807">
    <property type="component" value="Unassembled WGS sequence"/>
</dbReference>
<sequence length="1386" mass="152997">MHLRPKILSSGKPIRAPGAIASGSQRLIAFAHDNCISIIEPNSITVIQSLNLHVYPVTQLTWAPDCYDHDSKNSYTHRLASADLSGHIIIWNVSTAIPLAEASEPNAEVIGMHWIPNQDMSRDLLLVLHSDNKLILWNAQTCTPIWKKAYIHNIKSITFDPFSSHNLILNGTNKLFLVNDLSWHSPPEAPEKQLFISNSSLENNGLDAARWGFSKSIKATAKAVIGKGLIKLTNSQKDYRKLPVNHHNAVSESPIQILYHGFRKDHVIFVYPREILFYDLFLSQYVGGIHLDQTSASFAQVYSCRQADILICLHQNGTISMHYCHPPSTLEFTQSLAVGATISQSPTDLNYFFLCESKSLRRGKNFSVVAMSVNPSTELDITIATSDGRLQLLTIESDLPSPDGWPEWTLMDMMKSFDPEHLKNGSTPLRVRFKGFYSGGSPSPTVCSVCPTHFLFPLSEKIKHESLIAVGTSRGTIQIWELHTSKVWREYMLVNGPVRGLAWGTLPSPDNKAERGSLILFVHSCQISPDSAGGNHGTSSYDNIPSSNGIIPSGVRNVVVRIDLLTGQQSPVPTQNLDTKGLHLLKTAMQQPSSIKPSKWLNAASQMTEHAVACITPIRSIKVSNLGQYLAILYENWPLEIWDARKLVLLKLFSQQSYRPVALTWSNVSVTSHASSPGGNTPGGDQSHSPNGDASTQESYHRETFILCTSPLTLQLYTMEGANADTMPISNTMQCAQFLRIAEILNRVQSLPQYSRNAITCASWRSPMIAFGMADGCVAVRNLSTKETLSRYMGVLVADSNFGDTPSSTLPDTVGFSSIRKGDVNSPSYVKKVEFLFSGGSSCRLLTLCNGGIAVWEPKQMVLLCAARFGTSPQRVLIDAAWTNTVLSPAHPSPTCVLLALDGSLRLAAAGSAACNRSLVDPNANLSSDGDDSLEVSDEYLPISYFEFNSSISSDLDWNSFLYLPSLLPANIALTIRYLLQHQPWHSTSVSTDLEETSQTKGEGDEGSKKGQVSSIENGSNSSNIILSCPPLGLNFANVQSAVDRFFAEFRKAKHLSAPFQSSQLTIVERCLLAAQLFGDTYETDFWRVVAYQLLAAPGDEKRREQLSGRWKRFGLTDLVWDELTEEASYRSALVERVDRLVHNNSPEQSKLWYEKESIKHLAETPTSSNSYSFNIHRACLLASQSYIRELEAAAVAAEGGESSEAVSTAKLNYTSSVKLLAANLISNGHLFDGVEMLCMLGMHLEACRYLETYNEWGTAIWLAKCMLSKEECEGVLRRWATHLATTANRKTLAILVLVYLGQHSAVLNLLLTLRQYQLAARYLEACQECGAVENDPESENLHSKVFLEFARSLISMGQRESALYYAGLAGDLGKTLRDEIDFLLN</sequence>
<dbReference type="WBParaSite" id="HNAJ_0000823401-mRNA-1">
    <property type="protein sequence ID" value="HNAJ_0000823401-mRNA-1"/>
    <property type="gene ID" value="HNAJ_0000823401"/>
</dbReference>
<evidence type="ECO:0000259" key="2">
    <source>
        <dbReference type="Pfam" id="PF23751"/>
    </source>
</evidence>
<dbReference type="Pfam" id="PF23751">
    <property type="entry name" value="Beta-prop_WDR11_1st"/>
    <property type="match status" value="1"/>
</dbReference>
<dbReference type="OrthoDB" id="1291858at2759"/>
<dbReference type="PANTHER" id="PTHR14593">
    <property type="entry name" value="WD REPEAT-CONTAINING PROTEIN 11"/>
    <property type="match status" value="1"/>
</dbReference>
<dbReference type="InterPro" id="IPR036322">
    <property type="entry name" value="WD40_repeat_dom_sf"/>
</dbReference>
<evidence type="ECO:0000313" key="6">
    <source>
        <dbReference type="WBParaSite" id="HNAJ_0000823401-mRNA-1"/>
    </source>
</evidence>
<dbReference type="EMBL" id="UZAE01012230">
    <property type="protein sequence ID" value="VDO04110.1"/>
    <property type="molecule type" value="Genomic_DNA"/>
</dbReference>
<gene>
    <name evidence="4" type="ORF">HNAJ_LOCUS8230</name>
</gene>